<evidence type="ECO:0000259" key="8">
    <source>
        <dbReference type="Pfam" id="PF03177"/>
    </source>
</evidence>
<evidence type="ECO:0000256" key="6">
    <source>
        <dbReference type="ARBA" id="ARBA00023010"/>
    </source>
</evidence>
<evidence type="ECO:0000256" key="1">
    <source>
        <dbReference type="ARBA" id="ARBA00004259"/>
    </source>
</evidence>
<gene>
    <name evidence="10" type="ORF">BSL78_13347</name>
</gene>
<dbReference type="GO" id="GO:0016973">
    <property type="term" value="P:poly(A)+ mRNA export from nucleus"/>
    <property type="evidence" value="ECO:0007669"/>
    <property type="project" value="TreeGrafter"/>
</dbReference>
<dbReference type="STRING" id="307972.A0A2G8KP79"/>
<evidence type="ECO:0000259" key="9">
    <source>
        <dbReference type="Pfam" id="PF08801"/>
    </source>
</evidence>
<evidence type="ECO:0000256" key="2">
    <source>
        <dbReference type="ARBA" id="ARBA00005569"/>
    </source>
</evidence>
<evidence type="ECO:0000256" key="5">
    <source>
        <dbReference type="ARBA" id="ARBA00022927"/>
    </source>
</evidence>
<comment type="caution">
    <text evidence="10">The sequence shown here is derived from an EMBL/GenBank/DDBJ whole genome shotgun (WGS) entry which is preliminary data.</text>
</comment>
<dbReference type="InterPro" id="IPR037624">
    <property type="entry name" value="Nup133-like"/>
</dbReference>
<evidence type="ECO:0000313" key="11">
    <source>
        <dbReference type="Proteomes" id="UP000230750"/>
    </source>
</evidence>
<comment type="subcellular location">
    <subcellularLocation>
        <location evidence="1">Nucleus envelope</location>
    </subcellularLocation>
</comment>
<name>A0A2G8KP79_STIJA</name>
<dbReference type="GO" id="GO:0031080">
    <property type="term" value="C:nuclear pore outer ring"/>
    <property type="evidence" value="ECO:0007669"/>
    <property type="project" value="TreeGrafter"/>
</dbReference>
<dbReference type="EMBL" id="MRZV01000448">
    <property type="protein sequence ID" value="PIK49760.1"/>
    <property type="molecule type" value="Genomic_DNA"/>
</dbReference>
<dbReference type="PANTHER" id="PTHR13405">
    <property type="entry name" value="NUCLEAR PORE COMPLEX PROTEIN NUP133"/>
    <property type="match status" value="1"/>
</dbReference>
<keyword evidence="3" id="KW-0813">Transport</keyword>
<evidence type="ECO:0000256" key="4">
    <source>
        <dbReference type="ARBA" id="ARBA00022816"/>
    </source>
</evidence>
<sequence length="1171" mass="131018">MLLARRKKLANNLVCCFVIDICNKIFGHVKNGGKRQPNAKCCFNPQFLTNIAGAILVELNSSTYICSASKMQSFQVLQDTPQYTVSSYGTSLPVLITETLLQADRSAVISVQLDETGWGCFVCGRKLFVWRFKHSQLTRANQCYRLALPASELCHAAKLVCLFPSQGDTQAPSVLAVSPEGVIRFWTNLHNELAFYERGLDLSGQECFSVTHLGGNTCVLATTSNQMILLSVSSQHMQTQVEVHNLKPSQGMLSRMSSLIFGYSKSHTAQIRRVCAGSDTSEGREVYVLHDDVLQKWLISEPGLETVIYEKQLGTVLVHHFQREMGLTTADGLKTWLLDVQPTSSSVLLLAAVTNINLSTPKLHYAIVEMKSESSMVEGQDPVDSIHVTDQSLPYKVSDEVSLLDCHLLLPTPGTSKSFVYGKNLLLGCSLSPDIGPVFQDINITNSRTSNWGAGAVDNECLFFNSSEGLVAVKMNLPEMPSMDESIVSQSRPDQSLLEVSRFEMSQSFLQTSLTVATPRKTDGISKDPGNDHLTGLKAAFLCACRSNLTQAENMLEELFPLDGGEDGYTDSPLDQAVKRLSLELINDFPPADPRWAESVPQDSITATGSLILIHQLEDKMKAHERLVSFLKSSGLWERLHSVSGEEAAQSSHSMLGEHVEKLAAARALCHQHSEYPNLIDAAISRVTDREKLDKLPSGLTLRDVFYTEVSSIQMIFQGLQEEQDDLLSTDFSPRDSVTLISNVNNIYQAVLQEAWQVHESKALVYQSSDSSDLKLPAQLWTASSGPKGLRNLISQQHNLTIQHGVKNAEDGVTSSNLCQQLFSLTELQLDGYCAQLESIRDCIGEEALEYGDLEQKYMQERSALVTPFVKFGQTERAASLAEKFLDFGTLVELCEDTATGQKRIQHYMDFYANQGFPDFVFKYYIDRGQRGKLMTHFSHRPELSNFLRQHDHISWLQDIQTNNYTQAHMTLKKLADRENLSVAKKKTLLSLSKLSALAADEVDESAVKMINEDLHIISHQEQLPSSVIQRLQMDVNDMPVIDVYELIELYTGEKNVEANEYDFMKALDLLMMYIPNEDPKVPTIRQRIWSRAILRNSWTEIPGADPFQFCRQTVFFKTALMAMQAYSDSPKEEFLPSPDELLDSEELSPVKESKNFQYLLRLGMEKLNQS</sequence>
<dbReference type="GO" id="GO:0017056">
    <property type="term" value="F:structural constituent of nuclear pore"/>
    <property type="evidence" value="ECO:0007669"/>
    <property type="project" value="InterPro"/>
</dbReference>
<dbReference type="OrthoDB" id="103454at2759"/>
<dbReference type="GO" id="GO:0000972">
    <property type="term" value="P:transcription-dependent tethering of RNA polymerase II gene DNA at nuclear periphery"/>
    <property type="evidence" value="ECO:0007669"/>
    <property type="project" value="TreeGrafter"/>
</dbReference>
<dbReference type="Gene3D" id="1.20.58.1380">
    <property type="match status" value="1"/>
</dbReference>
<accession>A0A2G8KP79</accession>
<comment type="similarity">
    <text evidence="2">Belongs to the nucleoporin Nup133 family.</text>
</comment>
<evidence type="ECO:0000256" key="7">
    <source>
        <dbReference type="ARBA" id="ARBA00023242"/>
    </source>
</evidence>
<protein>
    <submittedName>
        <fullName evidence="10">Putative nuclear pore complex protein</fullName>
    </submittedName>
</protein>
<dbReference type="InterPro" id="IPR014908">
    <property type="entry name" value="Nucleoporin_Nup133/Nup155_N"/>
</dbReference>
<dbReference type="InterPro" id="IPR007187">
    <property type="entry name" value="Nucleoporin_Nup133/Nup155_C"/>
</dbReference>
<dbReference type="Gene3D" id="1.25.40.700">
    <property type="match status" value="1"/>
</dbReference>
<organism evidence="10 11">
    <name type="scientific">Stichopus japonicus</name>
    <name type="common">Sea cucumber</name>
    <dbReference type="NCBI Taxonomy" id="307972"/>
    <lineage>
        <taxon>Eukaryota</taxon>
        <taxon>Metazoa</taxon>
        <taxon>Echinodermata</taxon>
        <taxon>Eleutherozoa</taxon>
        <taxon>Echinozoa</taxon>
        <taxon>Holothuroidea</taxon>
        <taxon>Aspidochirotacea</taxon>
        <taxon>Aspidochirotida</taxon>
        <taxon>Stichopodidae</taxon>
        <taxon>Apostichopus</taxon>
    </lineage>
</organism>
<keyword evidence="7" id="KW-0539">Nucleus</keyword>
<dbReference type="Pfam" id="PF03177">
    <property type="entry name" value="Nucleoporin_C"/>
    <property type="match status" value="1"/>
</dbReference>
<dbReference type="Pfam" id="PF08801">
    <property type="entry name" value="Nucleoporin_N"/>
    <property type="match status" value="1"/>
</dbReference>
<dbReference type="Proteomes" id="UP000230750">
    <property type="component" value="Unassembled WGS sequence"/>
</dbReference>
<feature type="domain" description="Nucleoporin Nup133/Nup155-like N-terminal" evidence="9">
    <location>
        <begin position="80"/>
        <end position="423"/>
    </location>
</feature>
<keyword evidence="11" id="KW-1185">Reference proteome</keyword>
<feature type="domain" description="Nucleoporin Nup133/Nup155-like C-terminal" evidence="8">
    <location>
        <begin position="846"/>
        <end position="1039"/>
    </location>
</feature>
<dbReference type="AlphaFoldDB" id="A0A2G8KP79"/>
<dbReference type="GO" id="GO:0006606">
    <property type="term" value="P:protein import into nucleus"/>
    <property type="evidence" value="ECO:0007669"/>
    <property type="project" value="TreeGrafter"/>
</dbReference>
<dbReference type="InterPro" id="IPR015943">
    <property type="entry name" value="WD40/YVTN_repeat-like_dom_sf"/>
</dbReference>
<evidence type="ECO:0000256" key="3">
    <source>
        <dbReference type="ARBA" id="ARBA00022448"/>
    </source>
</evidence>
<evidence type="ECO:0000313" key="10">
    <source>
        <dbReference type="EMBL" id="PIK49760.1"/>
    </source>
</evidence>
<dbReference type="SUPFAM" id="SSF117289">
    <property type="entry name" value="Nucleoporin domain"/>
    <property type="match status" value="1"/>
</dbReference>
<keyword evidence="6" id="KW-0811">Translocation</keyword>
<keyword evidence="5" id="KW-0653">Protein transport</keyword>
<keyword evidence="4" id="KW-0509">mRNA transport</keyword>
<dbReference type="PANTHER" id="PTHR13405:SF11">
    <property type="entry name" value="NUCLEAR PORE COMPLEX PROTEIN NUP133"/>
    <property type="match status" value="1"/>
</dbReference>
<dbReference type="Gene3D" id="2.130.10.10">
    <property type="entry name" value="YVTN repeat-like/Quinoprotein amine dehydrogenase"/>
    <property type="match status" value="1"/>
</dbReference>
<reference evidence="10 11" key="1">
    <citation type="journal article" date="2017" name="PLoS Biol.">
        <title>The sea cucumber genome provides insights into morphological evolution and visceral regeneration.</title>
        <authorList>
            <person name="Zhang X."/>
            <person name="Sun L."/>
            <person name="Yuan J."/>
            <person name="Sun Y."/>
            <person name="Gao Y."/>
            <person name="Zhang L."/>
            <person name="Li S."/>
            <person name="Dai H."/>
            <person name="Hamel J.F."/>
            <person name="Liu C."/>
            <person name="Yu Y."/>
            <person name="Liu S."/>
            <person name="Lin W."/>
            <person name="Guo K."/>
            <person name="Jin S."/>
            <person name="Xu P."/>
            <person name="Storey K.B."/>
            <person name="Huan P."/>
            <person name="Zhang T."/>
            <person name="Zhou Y."/>
            <person name="Zhang J."/>
            <person name="Lin C."/>
            <person name="Li X."/>
            <person name="Xing L."/>
            <person name="Huo D."/>
            <person name="Sun M."/>
            <person name="Wang L."/>
            <person name="Mercier A."/>
            <person name="Li F."/>
            <person name="Yang H."/>
            <person name="Xiang J."/>
        </authorList>
    </citation>
    <scope>NUCLEOTIDE SEQUENCE [LARGE SCALE GENOMIC DNA]</scope>
    <source>
        <strain evidence="10">Shaxun</strain>
        <tissue evidence="10">Muscle</tissue>
    </source>
</reference>
<proteinExistence type="inferred from homology"/>